<dbReference type="InterPro" id="IPR020635">
    <property type="entry name" value="Tyr_kinase_cat_dom"/>
</dbReference>
<dbReference type="OrthoDB" id="4062651at2759"/>
<evidence type="ECO:0000256" key="1">
    <source>
        <dbReference type="ARBA" id="ARBA00022741"/>
    </source>
</evidence>
<dbReference type="Proteomes" id="UP000327013">
    <property type="component" value="Chromosome 4"/>
</dbReference>
<dbReference type="InterPro" id="IPR000719">
    <property type="entry name" value="Prot_kinase_dom"/>
</dbReference>
<dbReference type="AlphaFoldDB" id="A0A660KML4"/>
<dbReference type="PROSITE" id="PS50011">
    <property type="entry name" value="PROTEIN_KINASE_DOM"/>
    <property type="match status" value="1"/>
</dbReference>
<dbReference type="Gene3D" id="3.30.200.20">
    <property type="entry name" value="Phosphorylase Kinase, domain 1"/>
    <property type="match status" value="1"/>
</dbReference>
<dbReference type="SMART" id="SM00219">
    <property type="entry name" value="TyrKc"/>
    <property type="match status" value="1"/>
</dbReference>
<protein>
    <recommendedName>
        <fullName evidence="3">Protein kinase domain-containing protein</fullName>
    </recommendedName>
</protein>
<accession>A0A660KML4</accession>
<dbReference type="Gene3D" id="1.10.510.10">
    <property type="entry name" value="Transferase(Phosphotransferase) domain 1"/>
    <property type="match status" value="1"/>
</dbReference>
<dbReference type="GO" id="GO:0005886">
    <property type="term" value="C:plasma membrane"/>
    <property type="evidence" value="ECO:0007669"/>
    <property type="project" value="TreeGrafter"/>
</dbReference>
<feature type="domain" description="Protein kinase" evidence="3">
    <location>
        <begin position="34"/>
        <end position="333"/>
    </location>
</feature>
<keyword evidence="2" id="KW-0067">ATP-binding</keyword>
<organism evidence="4 5">
    <name type="scientific">Carpinus fangiana</name>
    <dbReference type="NCBI Taxonomy" id="176857"/>
    <lineage>
        <taxon>Eukaryota</taxon>
        <taxon>Viridiplantae</taxon>
        <taxon>Streptophyta</taxon>
        <taxon>Embryophyta</taxon>
        <taxon>Tracheophyta</taxon>
        <taxon>Spermatophyta</taxon>
        <taxon>Magnoliopsida</taxon>
        <taxon>eudicotyledons</taxon>
        <taxon>Gunneridae</taxon>
        <taxon>Pentapetalae</taxon>
        <taxon>rosids</taxon>
        <taxon>fabids</taxon>
        <taxon>Fagales</taxon>
        <taxon>Betulaceae</taxon>
        <taxon>Carpinus</taxon>
    </lineage>
</organism>
<evidence type="ECO:0000259" key="3">
    <source>
        <dbReference type="PROSITE" id="PS50011"/>
    </source>
</evidence>
<proteinExistence type="predicted"/>
<dbReference type="SUPFAM" id="SSF56112">
    <property type="entry name" value="Protein kinase-like (PK-like)"/>
    <property type="match status" value="1"/>
</dbReference>
<keyword evidence="1" id="KW-0547">Nucleotide-binding</keyword>
<dbReference type="PANTHER" id="PTHR27001">
    <property type="entry name" value="OS01G0253100 PROTEIN"/>
    <property type="match status" value="1"/>
</dbReference>
<dbReference type="GO" id="GO:0005524">
    <property type="term" value="F:ATP binding"/>
    <property type="evidence" value="ECO:0007669"/>
    <property type="project" value="UniProtKB-KW"/>
</dbReference>
<name>A0A660KML4_9ROSI</name>
<dbReference type="PANTHER" id="PTHR27001:SF20">
    <property type="entry name" value="PROTEIN KINASE SUPERFAMILY PROTEIN"/>
    <property type="match status" value="1"/>
</dbReference>
<dbReference type="EMBL" id="CM017324">
    <property type="protein sequence ID" value="KAE8037622.1"/>
    <property type="molecule type" value="Genomic_DNA"/>
</dbReference>
<gene>
    <name evidence="4" type="ORF">FH972_010196</name>
</gene>
<evidence type="ECO:0000313" key="5">
    <source>
        <dbReference type="Proteomes" id="UP000327013"/>
    </source>
</evidence>
<reference evidence="4 5" key="1">
    <citation type="submission" date="2019-06" db="EMBL/GenBank/DDBJ databases">
        <title>A chromosomal-level reference genome of Carpinus fangiana (Coryloideae, Betulaceae).</title>
        <authorList>
            <person name="Yang X."/>
            <person name="Wang Z."/>
            <person name="Zhang L."/>
            <person name="Hao G."/>
            <person name="Liu J."/>
            <person name="Yang Y."/>
        </authorList>
    </citation>
    <scope>NUCLEOTIDE SEQUENCE [LARGE SCALE GENOMIC DNA]</scope>
    <source>
        <strain evidence="4">Cfa_2016G</strain>
        <tissue evidence="4">Leaf</tissue>
    </source>
</reference>
<sequence length="333" mass="37721">MGVDRLIRRIRLHLLPWLHKSPHGPILFVRHLPYKDIKKATDGFHRIIYCNSHGTAYKARFQDGGVALVKEVTAFSQELDVFYREVQLLGRLHHRHLLPLRGFSTGNKRVLIFDSIENGSLKEHLSDPLKTPLNWRTRLQIAIGVAAALEYLLLFSDLPMYHVSITSSSVMLDENFTAKLSDVSLLSSGGNYVTVPHTSSSEGYFFYFRPCNKFAYLLSQFQSAFVYLYPFAECAVQERGNLILQLGVLILELITGQCSEEGGADLIQWVQGSRFASSMHQMIDPDLGNDYNSSELKKLLAVAKLCLKSGDEPMFSIPQILHYVQKKLDVSRD</sequence>
<dbReference type="InterPro" id="IPR011009">
    <property type="entry name" value="Kinase-like_dom_sf"/>
</dbReference>
<dbReference type="FunFam" id="3.30.200.20:FF:000521">
    <property type="entry name" value="Protein kinase superfamily protein"/>
    <property type="match status" value="1"/>
</dbReference>
<keyword evidence="5" id="KW-1185">Reference proteome</keyword>
<evidence type="ECO:0000256" key="2">
    <source>
        <dbReference type="ARBA" id="ARBA00022840"/>
    </source>
</evidence>
<evidence type="ECO:0000313" key="4">
    <source>
        <dbReference type="EMBL" id="KAE8037622.1"/>
    </source>
</evidence>
<dbReference type="Pfam" id="PF07714">
    <property type="entry name" value="PK_Tyr_Ser-Thr"/>
    <property type="match status" value="1"/>
</dbReference>
<dbReference type="InterPro" id="IPR001245">
    <property type="entry name" value="Ser-Thr/Tyr_kinase_cat_dom"/>
</dbReference>
<dbReference type="GO" id="GO:0004713">
    <property type="term" value="F:protein tyrosine kinase activity"/>
    <property type="evidence" value="ECO:0007669"/>
    <property type="project" value="InterPro"/>
</dbReference>